<keyword evidence="6" id="KW-0378">Hydrolase</keyword>
<dbReference type="Pfam" id="PF02163">
    <property type="entry name" value="Peptidase_M50"/>
    <property type="match status" value="1"/>
</dbReference>
<evidence type="ECO:0000256" key="9">
    <source>
        <dbReference type="ARBA" id="ARBA00023049"/>
    </source>
</evidence>
<evidence type="ECO:0000256" key="7">
    <source>
        <dbReference type="ARBA" id="ARBA00022833"/>
    </source>
</evidence>
<reference evidence="14 15" key="1">
    <citation type="journal article" date="2016" name="Nat. Commun.">
        <title>Thousands of microbial genomes shed light on interconnected biogeochemical processes in an aquifer system.</title>
        <authorList>
            <person name="Anantharaman K."/>
            <person name="Brown C.T."/>
            <person name="Hug L.A."/>
            <person name="Sharon I."/>
            <person name="Castelle C.J."/>
            <person name="Probst A.J."/>
            <person name="Thomas B.C."/>
            <person name="Singh A."/>
            <person name="Wilkins M.J."/>
            <person name="Karaoz U."/>
            <person name="Brodie E.L."/>
            <person name="Williams K.H."/>
            <person name="Hubbard S.S."/>
            <person name="Banfield J.F."/>
        </authorList>
    </citation>
    <scope>NUCLEOTIDE SEQUENCE [LARGE SCALE GENOMIC DNA]</scope>
</reference>
<feature type="region of interest" description="Disordered" evidence="11">
    <location>
        <begin position="250"/>
        <end position="316"/>
    </location>
</feature>
<comment type="cofactor">
    <cofactor evidence="1">
        <name>Zn(2+)</name>
        <dbReference type="ChEBI" id="CHEBI:29105"/>
    </cofactor>
</comment>
<evidence type="ECO:0000259" key="13">
    <source>
        <dbReference type="PROSITE" id="PS50106"/>
    </source>
</evidence>
<gene>
    <name evidence="14" type="ORF">A3C96_00440</name>
</gene>
<feature type="transmembrane region" description="Helical" evidence="12">
    <location>
        <begin position="91"/>
        <end position="115"/>
    </location>
</feature>
<evidence type="ECO:0000313" key="14">
    <source>
        <dbReference type="EMBL" id="OGL73225.1"/>
    </source>
</evidence>
<dbReference type="Proteomes" id="UP000177088">
    <property type="component" value="Unassembled WGS sequence"/>
</dbReference>
<sequence length="316" mass="33858">MLYSILVFVLVLSVLVLVHELGHFLTARKVGIAVEEFGFGFPPRAWGIKRGRTLYSLNWIPLGGFVRIKGELGEHAGDRDSYASKSRWQKAAVLVAGVVMNFLLAWALLTVGYLAGLPQVVDETPVGARVASPQIIIASVLPKTPAAESGLEAGDVIRSVGERPVSEIEAFREYTASHADQAVLLTVERGGDLKQIAVVPVLLTETGRPGIGVSLMKTGLVSYPWYWAPVQGAAATWSFLGHPVGVRQPAARPNLAPTGLRGPLRSGRHRGRHFGGGQTRVAPRPAVHGPAFGQPRHRQRPPVSGSGRRSPDVPAL</sequence>
<proteinExistence type="inferred from homology"/>
<evidence type="ECO:0000256" key="3">
    <source>
        <dbReference type="ARBA" id="ARBA00007931"/>
    </source>
</evidence>
<evidence type="ECO:0000256" key="2">
    <source>
        <dbReference type="ARBA" id="ARBA00004141"/>
    </source>
</evidence>
<name>A0A1F7U4N8_9BACT</name>
<dbReference type="CDD" id="cd23081">
    <property type="entry name" value="cpPDZ_EcRseP-like"/>
    <property type="match status" value="1"/>
</dbReference>
<dbReference type="Gene3D" id="2.30.42.10">
    <property type="match status" value="1"/>
</dbReference>
<comment type="subcellular location">
    <subcellularLocation>
        <location evidence="2">Membrane</location>
        <topology evidence="2">Multi-pass membrane protein</topology>
    </subcellularLocation>
</comment>
<comment type="similarity">
    <text evidence="3">Belongs to the peptidase M50B family.</text>
</comment>
<protein>
    <recommendedName>
        <fullName evidence="13">PDZ domain-containing protein</fullName>
    </recommendedName>
</protein>
<evidence type="ECO:0000256" key="4">
    <source>
        <dbReference type="ARBA" id="ARBA00022670"/>
    </source>
</evidence>
<dbReference type="InterPro" id="IPR008915">
    <property type="entry name" value="Peptidase_M50"/>
</dbReference>
<accession>A0A1F7U4N8</accession>
<dbReference type="SMART" id="SM00228">
    <property type="entry name" value="PDZ"/>
    <property type="match status" value="1"/>
</dbReference>
<dbReference type="GO" id="GO:0006508">
    <property type="term" value="P:proteolysis"/>
    <property type="evidence" value="ECO:0007669"/>
    <property type="project" value="UniProtKB-KW"/>
</dbReference>
<evidence type="ECO:0000256" key="1">
    <source>
        <dbReference type="ARBA" id="ARBA00001947"/>
    </source>
</evidence>
<organism evidence="14 15">
    <name type="scientific">Candidatus Uhrbacteria bacterium RIFCSPHIGHO2_02_FULL_60_10</name>
    <dbReference type="NCBI Taxonomy" id="1802392"/>
    <lineage>
        <taxon>Bacteria</taxon>
        <taxon>Candidatus Uhriibacteriota</taxon>
    </lineage>
</organism>
<dbReference type="InterPro" id="IPR004387">
    <property type="entry name" value="Pept_M50_Zn"/>
</dbReference>
<keyword evidence="9" id="KW-0482">Metalloprotease</keyword>
<evidence type="ECO:0000256" key="12">
    <source>
        <dbReference type="SAM" id="Phobius"/>
    </source>
</evidence>
<dbReference type="CDD" id="cd06163">
    <property type="entry name" value="S2P-M50_PDZ_RseP-like"/>
    <property type="match status" value="1"/>
</dbReference>
<evidence type="ECO:0000256" key="5">
    <source>
        <dbReference type="ARBA" id="ARBA00022692"/>
    </source>
</evidence>
<evidence type="ECO:0000313" key="15">
    <source>
        <dbReference type="Proteomes" id="UP000177088"/>
    </source>
</evidence>
<dbReference type="GO" id="GO:0016020">
    <property type="term" value="C:membrane"/>
    <property type="evidence" value="ECO:0007669"/>
    <property type="project" value="UniProtKB-SubCell"/>
</dbReference>
<comment type="caution">
    <text evidence="14">The sequence shown here is derived from an EMBL/GenBank/DDBJ whole genome shotgun (WGS) entry which is preliminary data.</text>
</comment>
<keyword evidence="10 12" id="KW-0472">Membrane</keyword>
<dbReference type="InterPro" id="IPR036034">
    <property type="entry name" value="PDZ_sf"/>
</dbReference>
<keyword evidence="4" id="KW-0645">Protease</keyword>
<dbReference type="GO" id="GO:0004222">
    <property type="term" value="F:metalloendopeptidase activity"/>
    <property type="evidence" value="ECO:0007669"/>
    <property type="project" value="InterPro"/>
</dbReference>
<evidence type="ECO:0000256" key="10">
    <source>
        <dbReference type="ARBA" id="ARBA00023136"/>
    </source>
</evidence>
<evidence type="ECO:0000256" key="8">
    <source>
        <dbReference type="ARBA" id="ARBA00022989"/>
    </source>
</evidence>
<dbReference type="SUPFAM" id="SSF50156">
    <property type="entry name" value="PDZ domain-like"/>
    <property type="match status" value="1"/>
</dbReference>
<evidence type="ECO:0000256" key="6">
    <source>
        <dbReference type="ARBA" id="ARBA00022801"/>
    </source>
</evidence>
<dbReference type="PANTHER" id="PTHR42837:SF2">
    <property type="entry name" value="MEMBRANE METALLOPROTEASE ARASP2, CHLOROPLASTIC-RELATED"/>
    <property type="match status" value="1"/>
</dbReference>
<evidence type="ECO:0000256" key="11">
    <source>
        <dbReference type="SAM" id="MobiDB-lite"/>
    </source>
</evidence>
<dbReference type="InterPro" id="IPR001478">
    <property type="entry name" value="PDZ"/>
</dbReference>
<keyword evidence="7" id="KW-0862">Zinc</keyword>
<dbReference type="PANTHER" id="PTHR42837">
    <property type="entry name" value="REGULATOR OF SIGMA-E PROTEASE RSEP"/>
    <property type="match status" value="1"/>
</dbReference>
<feature type="domain" description="PDZ" evidence="13">
    <location>
        <begin position="114"/>
        <end position="168"/>
    </location>
</feature>
<dbReference type="PROSITE" id="PS50106">
    <property type="entry name" value="PDZ"/>
    <property type="match status" value="1"/>
</dbReference>
<dbReference type="AlphaFoldDB" id="A0A1F7U4N8"/>
<keyword evidence="8 12" id="KW-1133">Transmembrane helix</keyword>
<dbReference type="EMBL" id="MGEA01000066">
    <property type="protein sequence ID" value="OGL73225.1"/>
    <property type="molecule type" value="Genomic_DNA"/>
</dbReference>
<feature type="transmembrane region" description="Helical" evidence="12">
    <location>
        <begin position="6"/>
        <end position="25"/>
    </location>
</feature>
<keyword evidence="5 12" id="KW-0812">Transmembrane</keyword>